<proteinExistence type="predicted"/>
<protein>
    <recommendedName>
        <fullName evidence="3">F-box domain-containing protein</fullName>
    </recommendedName>
</protein>
<accession>A0AAD7HJ15</accession>
<sequence>MADAQAARERRVADQCSIRALRAEKQLLEAEQETLHERLDAYTYPVLTLPPEVVSEIFVRFLPAYPKRAPQNGLLSPITLGQICQLWREIAFSTPKLWRTFGIFLRGANGEVLKDQVHVEAALRRSGSCPRDGISPLFETIMAHRTRWQHLKLFMPMHNFAAIHGPFPLLRTLTTTAWILNADDETQRSTAFRASPLLRRVAIEQYEEIFHDMLPWSQVTVLVIQGIQIKQCMTILALAPLLVYGDLTFSRRGEGDTEDDMPR</sequence>
<dbReference type="Gene3D" id="1.20.1280.50">
    <property type="match status" value="1"/>
</dbReference>
<name>A0AAD7HJ15_9AGAR</name>
<evidence type="ECO:0000313" key="1">
    <source>
        <dbReference type="EMBL" id="KAJ7720945.1"/>
    </source>
</evidence>
<evidence type="ECO:0008006" key="3">
    <source>
        <dbReference type="Google" id="ProtNLM"/>
    </source>
</evidence>
<evidence type="ECO:0000313" key="2">
    <source>
        <dbReference type="Proteomes" id="UP001215598"/>
    </source>
</evidence>
<dbReference type="AlphaFoldDB" id="A0AAD7HJ15"/>
<dbReference type="Proteomes" id="UP001215598">
    <property type="component" value="Unassembled WGS sequence"/>
</dbReference>
<reference evidence="1" key="1">
    <citation type="submission" date="2023-03" db="EMBL/GenBank/DDBJ databases">
        <title>Massive genome expansion in bonnet fungi (Mycena s.s.) driven by repeated elements and novel gene families across ecological guilds.</title>
        <authorList>
            <consortium name="Lawrence Berkeley National Laboratory"/>
            <person name="Harder C.B."/>
            <person name="Miyauchi S."/>
            <person name="Viragh M."/>
            <person name="Kuo A."/>
            <person name="Thoen E."/>
            <person name="Andreopoulos B."/>
            <person name="Lu D."/>
            <person name="Skrede I."/>
            <person name="Drula E."/>
            <person name="Henrissat B."/>
            <person name="Morin E."/>
            <person name="Kohler A."/>
            <person name="Barry K."/>
            <person name="LaButti K."/>
            <person name="Morin E."/>
            <person name="Salamov A."/>
            <person name="Lipzen A."/>
            <person name="Mereny Z."/>
            <person name="Hegedus B."/>
            <person name="Baldrian P."/>
            <person name="Stursova M."/>
            <person name="Weitz H."/>
            <person name="Taylor A."/>
            <person name="Grigoriev I.V."/>
            <person name="Nagy L.G."/>
            <person name="Martin F."/>
            <person name="Kauserud H."/>
        </authorList>
    </citation>
    <scope>NUCLEOTIDE SEQUENCE</scope>
    <source>
        <strain evidence="1">CBHHK182m</strain>
    </source>
</reference>
<keyword evidence="2" id="KW-1185">Reference proteome</keyword>
<comment type="caution">
    <text evidence="1">The sequence shown here is derived from an EMBL/GenBank/DDBJ whole genome shotgun (WGS) entry which is preliminary data.</text>
</comment>
<gene>
    <name evidence="1" type="ORF">B0H16DRAFT_1792250</name>
</gene>
<organism evidence="1 2">
    <name type="scientific">Mycena metata</name>
    <dbReference type="NCBI Taxonomy" id="1033252"/>
    <lineage>
        <taxon>Eukaryota</taxon>
        <taxon>Fungi</taxon>
        <taxon>Dikarya</taxon>
        <taxon>Basidiomycota</taxon>
        <taxon>Agaricomycotina</taxon>
        <taxon>Agaricomycetes</taxon>
        <taxon>Agaricomycetidae</taxon>
        <taxon>Agaricales</taxon>
        <taxon>Marasmiineae</taxon>
        <taxon>Mycenaceae</taxon>
        <taxon>Mycena</taxon>
    </lineage>
</organism>
<dbReference type="EMBL" id="JARKIB010000235">
    <property type="protein sequence ID" value="KAJ7720945.1"/>
    <property type="molecule type" value="Genomic_DNA"/>
</dbReference>